<dbReference type="Pfam" id="PF07690">
    <property type="entry name" value="MFS_1"/>
    <property type="match status" value="1"/>
</dbReference>
<comment type="subcellular location">
    <subcellularLocation>
        <location evidence="1">Membrane</location>
        <topology evidence="1">Multi-pass membrane protein</topology>
    </subcellularLocation>
</comment>
<feature type="transmembrane region" description="Helical" evidence="5">
    <location>
        <begin position="213"/>
        <end position="234"/>
    </location>
</feature>
<evidence type="ECO:0000313" key="7">
    <source>
        <dbReference type="EMBL" id="MBO3269735.1"/>
    </source>
</evidence>
<sequence length="388" mass="40755">MELSIPSFPAARARRVYRAAVATWFFLPGLVFASWASRIPFVQQRMGFSETALGLVLLAIPLGQLPSLPFSGWLIAKQGSRRTLLLGVVGYCLALLGLGWAPTPALLVPCLVLFGFASNLMNIAVNTQAVGVESLYEGQHIMASFHGIWSTAGFVGAAIGTFMSGQGVVPLWHFLVIVGLIAIVGAFSQGKLLLRDTHTATDQPIFVRPDGPLLGLGLIAFCAMICEGAMFDWSGVYFKKVVQAPGAWVGAGYTAFMSTMALGRFGADWLTGRLGARRMIQLSGLLTAAGLLVAVGFPTLITALIGFMMVGFGVSAVVPLVYSAAGKSKVMSPGMALASVSTIGFLGFLIGPPMIGLVAGATSLRVSYSLIAVMGLCVTWAATRAKQL</sequence>
<dbReference type="InterPro" id="IPR020846">
    <property type="entry name" value="MFS_dom"/>
</dbReference>
<dbReference type="CDD" id="cd17393">
    <property type="entry name" value="MFS_MosC_like"/>
    <property type="match status" value="1"/>
</dbReference>
<dbReference type="SUPFAM" id="SSF103473">
    <property type="entry name" value="MFS general substrate transporter"/>
    <property type="match status" value="1"/>
</dbReference>
<dbReference type="RefSeq" id="WP_208306387.1">
    <property type="nucleotide sequence ID" value="NZ_JAGETX010000001.1"/>
</dbReference>
<dbReference type="InterPro" id="IPR011701">
    <property type="entry name" value="MFS"/>
</dbReference>
<feature type="transmembrane region" description="Helical" evidence="5">
    <location>
        <begin position="55"/>
        <end position="76"/>
    </location>
</feature>
<keyword evidence="8" id="KW-1185">Reference proteome</keyword>
<evidence type="ECO:0000256" key="5">
    <source>
        <dbReference type="SAM" id="Phobius"/>
    </source>
</evidence>
<evidence type="ECO:0000256" key="3">
    <source>
        <dbReference type="ARBA" id="ARBA00022989"/>
    </source>
</evidence>
<name>A0ABS3T7X6_9BACT</name>
<dbReference type="InterPro" id="IPR051788">
    <property type="entry name" value="MFS_Transporter"/>
</dbReference>
<evidence type="ECO:0000256" key="1">
    <source>
        <dbReference type="ARBA" id="ARBA00004141"/>
    </source>
</evidence>
<comment type="caution">
    <text evidence="7">The sequence shown here is derived from an EMBL/GenBank/DDBJ whole genome shotgun (WGS) entry which is preliminary data.</text>
</comment>
<accession>A0ABS3T7X6</accession>
<feature type="transmembrane region" description="Helical" evidence="5">
    <location>
        <begin position="246"/>
        <end position="267"/>
    </location>
</feature>
<feature type="transmembrane region" description="Helical" evidence="5">
    <location>
        <begin position="337"/>
        <end position="360"/>
    </location>
</feature>
<protein>
    <submittedName>
        <fullName evidence="7">MFS transporter</fullName>
    </submittedName>
</protein>
<keyword evidence="4 5" id="KW-0472">Membrane</keyword>
<feature type="transmembrane region" description="Helical" evidence="5">
    <location>
        <begin position="83"/>
        <end position="100"/>
    </location>
</feature>
<feature type="transmembrane region" description="Helical" evidence="5">
    <location>
        <begin position="171"/>
        <end position="193"/>
    </location>
</feature>
<evidence type="ECO:0000313" key="8">
    <source>
        <dbReference type="Proteomes" id="UP000670527"/>
    </source>
</evidence>
<evidence type="ECO:0000256" key="4">
    <source>
        <dbReference type="ARBA" id="ARBA00023136"/>
    </source>
</evidence>
<dbReference type="Proteomes" id="UP000670527">
    <property type="component" value="Unassembled WGS sequence"/>
</dbReference>
<feature type="transmembrane region" description="Helical" evidence="5">
    <location>
        <begin position="16"/>
        <end position="35"/>
    </location>
</feature>
<dbReference type="Gene3D" id="1.20.1250.20">
    <property type="entry name" value="MFS general substrate transporter like domains"/>
    <property type="match status" value="2"/>
</dbReference>
<evidence type="ECO:0000259" key="6">
    <source>
        <dbReference type="PROSITE" id="PS50850"/>
    </source>
</evidence>
<dbReference type="PROSITE" id="PS50850">
    <property type="entry name" value="MFS"/>
    <property type="match status" value="1"/>
</dbReference>
<evidence type="ECO:0000256" key="2">
    <source>
        <dbReference type="ARBA" id="ARBA00022692"/>
    </source>
</evidence>
<keyword evidence="2 5" id="KW-0812">Transmembrane</keyword>
<feature type="transmembrane region" description="Helical" evidence="5">
    <location>
        <begin position="106"/>
        <end position="125"/>
    </location>
</feature>
<feature type="transmembrane region" description="Helical" evidence="5">
    <location>
        <begin position="366"/>
        <end position="383"/>
    </location>
</feature>
<feature type="transmembrane region" description="Helical" evidence="5">
    <location>
        <begin position="303"/>
        <end position="325"/>
    </location>
</feature>
<feature type="transmembrane region" description="Helical" evidence="5">
    <location>
        <begin position="279"/>
        <end position="297"/>
    </location>
</feature>
<feature type="transmembrane region" description="Helical" evidence="5">
    <location>
        <begin position="146"/>
        <end position="165"/>
    </location>
</feature>
<proteinExistence type="predicted"/>
<feature type="domain" description="Major facilitator superfamily (MFS) profile" evidence="6">
    <location>
        <begin position="17"/>
        <end position="387"/>
    </location>
</feature>
<dbReference type="EMBL" id="JAGETX010000001">
    <property type="protein sequence ID" value="MBO3269735.1"/>
    <property type="molecule type" value="Genomic_DNA"/>
</dbReference>
<reference evidence="7 8" key="1">
    <citation type="submission" date="2021-03" db="EMBL/GenBank/DDBJ databases">
        <authorList>
            <person name="Kim M.K."/>
        </authorList>
    </citation>
    <scope>NUCLEOTIDE SEQUENCE [LARGE SCALE GENOMIC DNA]</scope>
    <source>
        <strain evidence="7 8">BT507</strain>
    </source>
</reference>
<organism evidence="7 8">
    <name type="scientific">Hymenobacter defluvii</name>
    <dbReference type="NCBI Taxonomy" id="2054411"/>
    <lineage>
        <taxon>Bacteria</taxon>
        <taxon>Pseudomonadati</taxon>
        <taxon>Bacteroidota</taxon>
        <taxon>Cytophagia</taxon>
        <taxon>Cytophagales</taxon>
        <taxon>Hymenobacteraceae</taxon>
        <taxon>Hymenobacter</taxon>
    </lineage>
</organism>
<dbReference type="InterPro" id="IPR036259">
    <property type="entry name" value="MFS_trans_sf"/>
</dbReference>
<dbReference type="PANTHER" id="PTHR23514:SF13">
    <property type="entry name" value="INNER MEMBRANE PROTEIN YBJJ"/>
    <property type="match status" value="1"/>
</dbReference>
<keyword evidence="3 5" id="KW-1133">Transmembrane helix</keyword>
<dbReference type="PANTHER" id="PTHR23514">
    <property type="entry name" value="BYPASS OF STOP CODON PROTEIN 6"/>
    <property type="match status" value="1"/>
</dbReference>
<gene>
    <name evidence="7" type="ORF">J4D97_03660</name>
</gene>